<dbReference type="STRING" id="44316.ENSEGOP00005007697"/>
<dbReference type="InterPro" id="IPR018252">
    <property type="entry name" value="Annexin_repeat_CS"/>
</dbReference>
<evidence type="ECO:0000256" key="9">
    <source>
        <dbReference type="ARBA" id="ARBA00022837"/>
    </source>
</evidence>
<protein>
    <recommendedName>
        <fullName evidence="18">Annexin</fullName>
    </recommendedName>
</protein>
<dbReference type="GO" id="GO:0005262">
    <property type="term" value="F:calcium channel activity"/>
    <property type="evidence" value="ECO:0007669"/>
    <property type="project" value="UniProtKB-ARBA"/>
</dbReference>
<dbReference type="GO" id="GO:0005739">
    <property type="term" value="C:mitochondrion"/>
    <property type="evidence" value="ECO:0007669"/>
    <property type="project" value="GOC"/>
</dbReference>
<evidence type="ECO:0000256" key="2">
    <source>
        <dbReference type="ARBA" id="ARBA00004138"/>
    </source>
</evidence>
<dbReference type="SUPFAM" id="SSF47874">
    <property type="entry name" value="Annexin"/>
    <property type="match status" value="3"/>
</dbReference>
<evidence type="ECO:0000256" key="18">
    <source>
        <dbReference type="RuleBase" id="RU003540"/>
    </source>
</evidence>
<keyword evidence="11" id="KW-0969">Cilium</keyword>
<dbReference type="SMART" id="SM00335">
    <property type="entry name" value="ANX"/>
    <property type="match status" value="8"/>
</dbReference>
<evidence type="ECO:0000313" key="21">
    <source>
        <dbReference type="Proteomes" id="UP000276834"/>
    </source>
</evidence>
<dbReference type="GO" id="GO:0048513">
    <property type="term" value="P:animal organ development"/>
    <property type="evidence" value="ECO:0007669"/>
    <property type="project" value="UniProtKB-ARBA"/>
</dbReference>
<dbReference type="GO" id="GO:0030154">
    <property type="term" value="P:cell differentiation"/>
    <property type="evidence" value="ECO:0007669"/>
    <property type="project" value="UniProtKB-ARBA"/>
</dbReference>
<dbReference type="GO" id="GO:0005929">
    <property type="term" value="C:cilium"/>
    <property type="evidence" value="ECO:0007669"/>
    <property type="project" value="UniProtKB-SubCell"/>
</dbReference>
<dbReference type="OrthoDB" id="37886at2759"/>
<dbReference type="GO" id="GO:0042470">
    <property type="term" value="C:melanosome"/>
    <property type="evidence" value="ECO:0007669"/>
    <property type="project" value="UniProtKB-SubCell"/>
</dbReference>
<dbReference type="GO" id="GO:0009888">
    <property type="term" value="P:tissue development"/>
    <property type="evidence" value="ECO:0007669"/>
    <property type="project" value="UniProtKB-ARBA"/>
</dbReference>
<evidence type="ECO:0000256" key="16">
    <source>
        <dbReference type="ARBA" id="ARBA00025332"/>
    </source>
</evidence>
<accession>A0A3L8SKF1</accession>
<dbReference type="FunFam" id="1.10.220.10:FF:000001">
    <property type="entry name" value="Annexin"/>
    <property type="match status" value="2"/>
</dbReference>
<dbReference type="PANTHER" id="PTHR10502">
    <property type="entry name" value="ANNEXIN"/>
    <property type="match status" value="1"/>
</dbReference>
<dbReference type="GO" id="GO:0051283">
    <property type="term" value="P:negative regulation of sequestering of calcium ion"/>
    <property type="evidence" value="ECO:0007669"/>
    <property type="project" value="TreeGrafter"/>
</dbReference>
<keyword evidence="7" id="KW-0963">Cytoplasm</keyword>
<evidence type="ECO:0000256" key="5">
    <source>
        <dbReference type="ARBA" id="ARBA00004496"/>
    </source>
</evidence>
<dbReference type="FunFam" id="1.10.220.10:FF:000002">
    <property type="entry name" value="Annexin"/>
    <property type="match status" value="1"/>
</dbReference>
<evidence type="ECO:0000256" key="13">
    <source>
        <dbReference type="ARBA" id="ARBA00023242"/>
    </source>
</evidence>
<dbReference type="FunFam" id="1.10.220.10:FF:000003">
    <property type="entry name" value="Annexin"/>
    <property type="match status" value="2"/>
</dbReference>
<evidence type="ECO:0000256" key="4">
    <source>
        <dbReference type="ARBA" id="ARBA00004223"/>
    </source>
</evidence>
<dbReference type="GO" id="GO:0034704">
    <property type="term" value="C:calcium channel complex"/>
    <property type="evidence" value="ECO:0007669"/>
    <property type="project" value="UniProtKB-ARBA"/>
</dbReference>
<keyword evidence="10" id="KW-0593">Phospholipase A2 inhibitor</keyword>
<dbReference type="GO" id="GO:0097190">
    <property type="term" value="P:apoptotic signaling pathway"/>
    <property type="evidence" value="ECO:0007669"/>
    <property type="project" value="TreeGrafter"/>
</dbReference>
<keyword evidence="15 18" id="KW-0111">Calcium/phospholipid-binding</keyword>
<evidence type="ECO:0000256" key="8">
    <source>
        <dbReference type="ARBA" id="ARBA00022737"/>
    </source>
</evidence>
<dbReference type="PROSITE" id="PS51897">
    <property type="entry name" value="ANNEXIN_2"/>
    <property type="match status" value="7"/>
</dbReference>
<keyword evidence="8 18" id="KW-0677">Repeat</keyword>
<keyword evidence="12 18" id="KW-0041">Annexin</keyword>
<feature type="region of interest" description="Disordered" evidence="19">
    <location>
        <begin position="1"/>
        <end position="29"/>
    </location>
</feature>
<evidence type="ECO:0000256" key="7">
    <source>
        <dbReference type="ARBA" id="ARBA00022490"/>
    </source>
</evidence>
<sequence>MAGGDSGAVTSRRRKQLLAKDERSAARTARARRRLLRAHREAPRCGGRWRGCGPRWVCPGRDVVRALVLRRLRKHPSFLPAGSGLRIPPALLPTKFSQLLLALAPVISSLGTMAPQGKVYRGSVKDFQGFDANQDAEALYNAMKGFGMDAPPDCARATLGVPYSLVSPIPWLTLAWLGVLHHFPSQLTDCFSSVLKLSWFPFLPGASLALLVLPAPAPEQLWAQQGGCGDSWLSPTGSDKEAILDLITSRSNRQRVEICQAYKSLYGKVKSGTLPLQRAVAATTQPTQGPTAPWTHSEMLWSKGSPSPFLPLHQDLIADLKYELTGKFERLIVSLMRPPAYGDAKEIKDAISGVGTDEKCLIEILASRTNQEIHDLVAAYKDAYERDLEADIVGDTSGHFKKMLVVLLQGAREEDDVVSEDLVEQDAKDLLEAGELKWGTDEAQFIYILGRRSRQHLRLVFDEYLKIAGKPIERSIRGELSGDFEKLMLAVVKCIRSKAEYFAERLYKAMKGLGTRDNTLIRIMVSRSEIDMLDIREEDTSGEYKKALLKLCGGDDDAAGEFFPEAAQVAYRMWELSAVKVELRGTVQPAGDFNDDGDAQVLRKAMKGLGTDEGAIIEVVTKRSNAQRQQILKAYKAHYGRDLMADLKSELSGSLAKLILGLMLTPPQYDAKQLRKAVEGAGTDESVLIEIMATRNNQEIRAINEAYQEAYHKSLEDDLSSDTSGHFKRILVSLALGNRDEGPENLTQAQEDAKVVAETLKLADVSSSDSSDSLETRFLSILCTRSYPHLRRVFQEFIKMTNHDVEHAIKKRMSGDVRDAFVAIVRSVKNKPAFFADKLYKSMKGAGTDERTLTRIMISRSEIDLFNIRGEFIDLFDKSLHHMIEKDTSGDYRKALLALCGGED</sequence>
<keyword evidence="14" id="KW-0966">Cell projection</keyword>
<dbReference type="PROSITE" id="PS00223">
    <property type="entry name" value="ANNEXIN_1"/>
    <property type="match status" value="4"/>
</dbReference>
<evidence type="ECO:0000256" key="11">
    <source>
        <dbReference type="ARBA" id="ARBA00023069"/>
    </source>
</evidence>
<dbReference type="GO" id="GO:0005544">
    <property type="term" value="F:calcium-dependent phospholipid binding"/>
    <property type="evidence" value="ECO:0007669"/>
    <property type="project" value="UniProtKB-KW"/>
</dbReference>
<dbReference type="PANTHER" id="PTHR10502:SF19">
    <property type="entry name" value="ANNEXIN A6"/>
    <property type="match status" value="1"/>
</dbReference>
<dbReference type="Proteomes" id="UP000276834">
    <property type="component" value="Unassembled WGS sequence"/>
</dbReference>
<dbReference type="Pfam" id="PF00191">
    <property type="entry name" value="Annexin"/>
    <property type="match status" value="8"/>
</dbReference>
<evidence type="ECO:0000313" key="20">
    <source>
        <dbReference type="EMBL" id="RLW02784.1"/>
    </source>
</evidence>
<comment type="subcellular location">
    <subcellularLocation>
        <location evidence="3">Basolateral cell membrane</location>
    </subcellularLocation>
    <subcellularLocation>
        <location evidence="2">Cell projection</location>
        <location evidence="2">Cilium</location>
    </subcellularLocation>
    <subcellularLocation>
        <location evidence="5">Cytoplasm</location>
    </subcellularLocation>
    <subcellularLocation>
        <location evidence="4">Melanosome</location>
    </subcellularLocation>
    <subcellularLocation>
        <location evidence="1">Nucleus</location>
    </subcellularLocation>
</comment>
<evidence type="ECO:0000256" key="10">
    <source>
        <dbReference type="ARBA" id="ARBA00023005"/>
    </source>
</evidence>
<comment type="similarity">
    <text evidence="6 18">Belongs to the annexin family.</text>
</comment>
<dbReference type="FunFam" id="1.10.220.10:FF:000004">
    <property type="entry name" value="Annexin"/>
    <property type="match status" value="1"/>
</dbReference>
<dbReference type="GO" id="GO:0001786">
    <property type="term" value="F:phosphatidylserine binding"/>
    <property type="evidence" value="ECO:0007669"/>
    <property type="project" value="TreeGrafter"/>
</dbReference>
<dbReference type="InterPro" id="IPR001464">
    <property type="entry name" value="Annexin"/>
</dbReference>
<evidence type="ECO:0000256" key="14">
    <source>
        <dbReference type="ARBA" id="ARBA00023273"/>
    </source>
</evidence>
<dbReference type="AlphaFoldDB" id="A0A3L8SKF1"/>
<comment type="function">
    <text evidence="16">May associate with CD21. May regulate the release of Ca(2+) from intracellular stores.</text>
</comment>
<comment type="domain">
    <text evidence="18">A pair of annexin repeats may form one binding site for calcium and phospholipid.</text>
</comment>
<evidence type="ECO:0000256" key="19">
    <source>
        <dbReference type="SAM" id="MobiDB-lite"/>
    </source>
</evidence>
<name>A0A3L8SKF1_CHLGU</name>
<evidence type="ECO:0000256" key="1">
    <source>
        <dbReference type="ARBA" id="ARBA00004123"/>
    </source>
</evidence>
<evidence type="ECO:0000256" key="3">
    <source>
        <dbReference type="ARBA" id="ARBA00004187"/>
    </source>
</evidence>
<reference evidence="20 21" key="1">
    <citation type="journal article" date="2018" name="Proc. R. Soc. B">
        <title>A non-coding region near Follistatin controls head colour polymorphism in the Gouldian finch.</title>
        <authorList>
            <person name="Toomey M.B."/>
            <person name="Marques C.I."/>
            <person name="Andrade P."/>
            <person name="Araujo P.M."/>
            <person name="Sabatino S."/>
            <person name="Gazda M.A."/>
            <person name="Afonso S."/>
            <person name="Lopes R.J."/>
            <person name="Corbo J.C."/>
            <person name="Carneiro M."/>
        </authorList>
    </citation>
    <scope>NUCLEOTIDE SEQUENCE [LARGE SCALE GENOMIC DNA]</scope>
    <source>
        <strain evidence="20">Red01</strain>
        <tissue evidence="20">Muscle</tissue>
    </source>
</reference>
<keyword evidence="13" id="KW-0539">Nucleus</keyword>
<gene>
    <name evidence="20" type="ORF">DV515_00006854</name>
</gene>
<evidence type="ECO:0000256" key="17">
    <source>
        <dbReference type="ARBA" id="ARBA00056830"/>
    </source>
</evidence>
<keyword evidence="9 18" id="KW-0106">Calcium</keyword>
<dbReference type="GO" id="GO:0051560">
    <property type="term" value="P:mitochondrial calcium ion homeostasis"/>
    <property type="evidence" value="ECO:0007669"/>
    <property type="project" value="TreeGrafter"/>
</dbReference>
<dbReference type="Gene3D" id="1.10.220.10">
    <property type="entry name" value="Annexin"/>
    <property type="match status" value="8"/>
</dbReference>
<dbReference type="GO" id="GO:0016323">
    <property type="term" value="C:basolateral plasma membrane"/>
    <property type="evidence" value="ECO:0007669"/>
    <property type="project" value="UniProtKB-SubCell"/>
</dbReference>
<evidence type="ECO:0000256" key="15">
    <source>
        <dbReference type="ARBA" id="ARBA00023302"/>
    </source>
</evidence>
<dbReference type="InterPro" id="IPR018502">
    <property type="entry name" value="Annexin_repeat"/>
</dbReference>
<dbReference type="EMBL" id="QUSF01000017">
    <property type="protein sequence ID" value="RLW02784.1"/>
    <property type="molecule type" value="Genomic_DNA"/>
</dbReference>
<dbReference type="GO" id="GO:0005509">
    <property type="term" value="F:calcium ion binding"/>
    <property type="evidence" value="ECO:0007669"/>
    <property type="project" value="InterPro"/>
</dbReference>
<evidence type="ECO:0000256" key="12">
    <source>
        <dbReference type="ARBA" id="ARBA00023216"/>
    </source>
</evidence>
<comment type="function">
    <text evidence="17">Calcium/phospholipid-binding protein which promotes membrane fusion and is involved in exocytosis. This protein regulates phospholipase A2 activity. It seems to bind from two to four calcium ions with high affinity.</text>
</comment>
<keyword evidence="21" id="KW-1185">Reference proteome</keyword>
<dbReference type="InterPro" id="IPR037104">
    <property type="entry name" value="Annexin_sf"/>
</dbReference>
<evidence type="ECO:0000256" key="6">
    <source>
        <dbReference type="ARBA" id="ARBA00007831"/>
    </source>
</evidence>
<comment type="caution">
    <text evidence="20">The sequence shown here is derived from an EMBL/GenBank/DDBJ whole genome shotgun (WGS) entry which is preliminary data.</text>
</comment>
<dbReference type="FunFam" id="1.10.220.10:FF:000013">
    <property type="entry name" value="Annexin"/>
    <property type="match status" value="1"/>
</dbReference>
<proteinExistence type="inferred from homology"/>
<dbReference type="GO" id="GO:0019834">
    <property type="term" value="F:phospholipase A2 inhibitor activity"/>
    <property type="evidence" value="ECO:0007669"/>
    <property type="project" value="UniProtKB-KW"/>
</dbReference>
<dbReference type="PRINTS" id="PR00196">
    <property type="entry name" value="ANNEXIN"/>
</dbReference>
<organism evidence="20 21">
    <name type="scientific">Chloebia gouldiae</name>
    <name type="common">Gouldian finch</name>
    <name type="synonym">Erythrura gouldiae</name>
    <dbReference type="NCBI Taxonomy" id="44316"/>
    <lineage>
        <taxon>Eukaryota</taxon>
        <taxon>Metazoa</taxon>
        <taxon>Chordata</taxon>
        <taxon>Craniata</taxon>
        <taxon>Vertebrata</taxon>
        <taxon>Euteleostomi</taxon>
        <taxon>Archelosauria</taxon>
        <taxon>Archosauria</taxon>
        <taxon>Dinosauria</taxon>
        <taxon>Saurischia</taxon>
        <taxon>Theropoda</taxon>
        <taxon>Coelurosauria</taxon>
        <taxon>Aves</taxon>
        <taxon>Neognathae</taxon>
        <taxon>Neoaves</taxon>
        <taxon>Telluraves</taxon>
        <taxon>Australaves</taxon>
        <taxon>Passeriformes</taxon>
        <taxon>Passeroidea</taxon>
        <taxon>Passeridae</taxon>
        <taxon>Chloebia</taxon>
    </lineage>
</organism>
<dbReference type="GO" id="GO:0012506">
    <property type="term" value="C:vesicle membrane"/>
    <property type="evidence" value="ECO:0007669"/>
    <property type="project" value="TreeGrafter"/>
</dbReference>
<dbReference type="GO" id="GO:0005634">
    <property type="term" value="C:nucleus"/>
    <property type="evidence" value="ECO:0007669"/>
    <property type="project" value="UniProtKB-SubCell"/>
</dbReference>